<keyword evidence="5" id="KW-0805">Transcription regulation</keyword>
<dbReference type="InterPro" id="IPR009956">
    <property type="entry name" value="Post-segregation_anti-tox_CcdA"/>
</dbReference>
<dbReference type="Gene3D" id="2.30.30.110">
    <property type="match status" value="1"/>
</dbReference>
<comment type="similarity">
    <text evidence="1">Belongs to the CcdB toxin family.</text>
</comment>
<evidence type="ECO:0000256" key="7">
    <source>
        <dbReference type="ARBA" id="ARBA00029628"/>
    </source>
</evidence>
<keyword evidence="10" id="KW-1185">Reference proteome</keyword>
<dbReference type="Pfam" id="PF07362">
    <property type="entry name" value="CcdA"/>
    <property type="match status" value="1"/>
</dbReference>
<evidence type="ECO:0000256" key="3">
    <source>
        <dbReference type="ARBA" id="ARBA00022491"/>
    </source>
</evidence>
<dbReference type="RefSeq" id="WP_367967157.1">
    <property type="nucleotide sequence ID" value="NZ_JBAKFI010000002.1"/>
</dbReference>
<keyword evidence="4" id="KW-1277">Toxin-antitoxin system</keyword>
<evidence type="ECO:0000313" key="9">
    <source>
        <dbReference type="EMBL" id="MEX0386695.1"/>
    </source>
</evidence>
<dbReference type="EMBL" id="JBAKFJ010000001">
    <property type="protein sequence ID" value="MEX0386695.1"/>
    <property type="molecule type" value="Genomic_DNA"/>
</dbReference>
<evidence type="ECO:0000313" key="10">
    <source>
        <dbReference type="Proteomes" id="UP001556653"/>
    </source>
</evidence>
<protein>
    <recommendedName>
        <fullName evidence="2">Toxin CcdB</fullName>
    </recommendedName>
    <alternativeName>
        <fullName evidence="8">Cytotoxic protein CcdB</fullName>
    </alternativeName>
    <alternativeName>
        <fullName evidence="7">Protein LetD</fullName>
    </alternativeName>
</protein>
<dbReference type="Proteomes" id="UP001556653">
    <property type="component" value="Unassembled WGS sequence"/>
</dbReference>
<evidence type="ECO:0000256" key="6">
    <source>
        <dbReference type="ARBA" id="ARBA00023163"/>
    </source>
</evidence>
<proteinExistence type="inferred from homology"/>
<sequence length="230" mass="25698">MVLGTGKPRMPHQKKRINVSIDPDLLDEARALEINLSRLFEDHLRESLHALRCRAWLKRNRRALMDNRVDTGRDPNDPAHGSWPFIDIDDSDDLLAEACVQAMIDRVPILKESVDRRLSGQLASTSYPVYRAGRLRIDRRAPFLVSLQSALLQPLGRAIVAPLIPTEHFGRPLQEAHPIVKLECSPGSTFVVVIDRLMTVPESALGQSAGSLTEQTPQIMRAIDFVFGGI</sequence>
<comment type="caution">
    <text evidence="9">The sequence shown here is derived from an EMBL/GenBank/DDBJ whole genome shotgun (WGS) entry which is preliminary data.</text>
</comment>
<evidence type="ECO:0000256" key="4">
    <source>
        <dbReference type="ARBA" id="ARBA00022649"/>
    </source>
</evidence>
<dbReference type="SUPFAM" id="SSF50118">
    <property type="entry name" value="Cell growth inhibitor/plasmid maintenance toxic component"/>
    <property type="match status" value="1"/>
</dbReference>
<keyword evidence="6" id="KW-0804">Transcription</keyword>
<evidence type="ECO:0000256" key="8">
    <source>
        <dbReference type="ARBA" id="ARBA00033135"/>
    </source>
</evidence>
<keyword evidence="3" id="KW-0678">Repressor</keyword>
<gene>
    <name evidence="9" type="ORF">V6X64_06800</name>
</gene>
<evidence type="ECO:0000256" key="1">
    <source>
        <dbReference type="ARBA" id="ARBA00005230"/>
    </source>
</evidence>
<reference evidence="9 10" key="1">
    <citation type="submission" date="2024-02" db="EMBL/GenBank/DDBJ databases">
        <title>New especies of Spiribacter isolated from saline water.</title>
        <authorList>
            <person name="Leon M.J."/>
            <person name="De La Haba R."/>
            <person name="Sanchez-Porro C."/>
            <person name="Ventosa A."/>
        </authorList>
    </citation>
    <scope>NUCLEOTIDE SEQUENCE [LARGE SCALE GENOMIC DNA]</scope>
    <source>
        <strain evidence="10">ag22IC4-227</strain>
    </source>
</reference>
<accession>A0ABV3S9H9</accession>
<name>A0ABV3S9H9_9GAMM</name>
<evidence type="ECO:0000256" key="5">
    <source>
        <dbReference type="ARBA" id="ARBA00023015"/>
    </source>
</evidence>
<dbReference type="Pfam" id="PF01845">
    <property type="entry name" value="CcdB"/>
    <property type="match status" value="1"/>
</dbReference>
<dbReference type="InterPro" id="IPR011067">
    <property type="entry name" value="Plasmid_toxin/cell-grow_inhib"/>
</dbReference>
<dbReference type="InterPro" id="IPR002712">
    <property type="entry name" value="CcdB"/>
</dbReference>
<organism evidence="9 10">
    <name type="scientific">Spiribacter onubensis</name>
    <dbReference type="NCBI Taxonomy" id="3122420"/>
    <lineage>
        <taxon>Bacteria</taxon>
        <taxon>Pseudomonadati</taxon>
        <taxon>Pseudomonadota</taxon>
        <taxon>Gammaproteobacteria</taxon>
        <taxon>Chromatiales</taxon>
        <taxon>Ectothiorhodospiraceae</taxon>
        <taxon>Spiribacter</taxon>
    </lineage>
</organism>
<evidence type="ECO:0000256" key="2">
    <source>
        <dbReference type="ARBA" id="ARBA00015075"/>
    </source>
</evidence>